<reference evidence="2" key="1">
    <citation type="journal article" date="2019" name="Int. J. Syst. Evol. Microbiol.">
        <title>The Global Catalogue of Microorganisms (GCM) 10K type strain sequencing project: providing services to taxonomists for standard genome sequencing and annotation.</title>
        <authorList>
            <consortium name="The Broad Institute Genomics Platform"/>
            <consortium name="The Broad Institute Genome Sequencing Center for Infectious Disease"/>
            <person name="Wu L."/>
            <person name="Ma J."/>
        </authorList>
    </citation>
    <scope>NUCLEOTIDE SEQUENCE [LARGE SCALE GENOMIC DNA]</scope>
    <source>
        <strain evidence="2">CCUG 36956</strain>
    </source>
</reference>
<keyword evidence="2" id="KW-1185">Reference proteome</keyword>
<evidence type="ECO:0000313" key="1">
    <source>
        <dbReference type="EMBL" id="MFC6011364.1"/>
    </source>
</evidence>
<comment type="caution">
    <text evidence="1">The sequence shown here is derived from an EMBL/GenBank/DDBJ whole genome shotgun (WGS) entry which is preliminary data.</text>
</comment>
<evidence type="ECO:0000313" key="2">
    <source>
        <dbReference type="Proteomes" id="UP001596223"/>
    </source>
</evidence>
<accession>A0ABW1JRP0</accession>
<dbReference type="Proteomes" id="UP001596223">
    <property type="component" value="Unassembled WGS sequence"/>
</dbReference>
<dbReference type="RefSeq" id="WP_378602879.1">
    <property type="nucleotide sequence ID" value="NZ_JBHSQN010000004.1"/>
</dbReference>
<gene>
    <name evidence="1" type="ORF">ACFP3H_09910</name>
</gene>
<name>A0ABW1JRP0_9NOCA</name>
<organism evidence="1 2">
    <name type="scientific">Nocardia lasii</name>
    <dbReference type="NCBI Taxonomy" id="1616107"/>
    <lineage>
        <taxon>Bacteria</taxon>
        <taxon>Bacillati</taxon>
        <taxon>Actinomycetota</taxon>
        <taxon>Actinomycetes</taxon>
        <taxon>Mycobacteriales</taxon>
        <taxon>Nocardiaceae</taxon>
        <taxon>Nocardia</taxon>
    </lineage>
</organism>
<protein>
    <submittedName>
        <fullName evidence="1">Uncharacterized protein</fullName>
    </submittedName>
</protein>
<dbReference type="EMBL" id="JBHSQN010000004">
    <property type="protein sequence ID" value="MFC6011364.1"/>
    <property type="molecule type" value="Genomic_DNA"/>
</dbReference>
<sequence length="71" mass="7849">MNHTGKFEDDRPDVEKVACSDPAAMGKVVAKVAGTGQYASELERSMRCRGYPETEFVYTTGEFTLCLISPR</sequence>
<proteinExistence type="predicted"/>